<name>A0A6S6S0T2_9BACT</name>
<dbReference type="SUPFAM" id="SSF56112">
    <property type="entry name" value="Protein kinase-like (PK-like)"/>
    <property type="match status" value="1"/>
</dbReference>
<reference evidence="2" key="1">
    <citation type="submission" date="2020-01" db="EMBL/GenBank/DDBJ databases">
        <authorList>
            <person name="Meier V. D."/>
            <person name="Meier V D."/>
        </authorList>
    </citation>
    <scope>NUCLEOTIDE SEQUENCE</scope>
    <source>
        <strain evidence="2">HLG_WM_MAG_03</strain>
    </source>
</reference>
<keyword evidence="1" id="KW-1133">Transmembrane helix</keyword>
<dbReference type="AlphaFoldDB" id="A0A6S6S0T2"/>
<dbReference type="PANTHER" id="PTHR40086">
    <property type="entry name" value="PHOSPHOTRANSFERASE YTMP-RELATED"/>
    <property type="match status" value="1"/>
</dbReference>
<evidence type="ECO:0000256" key="1">
    <source>
        <dbReference type="SAM" id="Phobius"/>
    </source>
</evidence>
<dbReference type="PANTHER" id="PTHR40086:SF1">
    <property type="entry name" value="CELL CYCLE REGULATOR CCRZ"/>
    <property type="match status" value="1"/>
</dbReference>
<dbReference type="InterPro" id="IPR011009">
    <property type="entry name" value="Kinase-like_dom_sf"/>
</dbReference>
<dbReference type="Gene3D" id="3.90.1200.10">
    <property type="match status" value="1"/>
</dbReference>
<dbReference type="Gene3D" id="3.30.200.20">
    <property type="entry name" value="Phosphorylase Kinase, domain 1"/>
    <property type="match status" value="1"/>
</dbReference>
<proteinExistence type="predicted"/>
<protein>
    <recommendedName>
        <fullName evidence="3">Choline kinase</fullName>
    </recommendedName>
</protein>
<sequence length="274" mass="32875">MESTMLMLNTIIILLSLTFITLSIYLYLKWRKRNPSIDLKAYDILNNQNIEEFSLLKQQGHCNLNHFLKTDQRNYLVRKFKYKSDRKAEFYIQNLAYKQGIAAKALLLDEKQELMICDFVEGEHLFKLDQRTLKELALSLKKLHKIKIQQKPQTFKKLFKYKDKKVYESFKLLQQFKPEYVLGHNDLHPKNILFGKKIQFIDWEYAGMSDRYFDLAAISIEFKLNNKDEKTFLRTYFPRKHAPNHKKLNAYKVIYKTLWTVWLGELERGQIDTV</sequence>
<gene>
    <name evidence="2" type="ORF">HELGO_WM33073</name>
</gene>
<dbReference type="EMBL" id="CACVAR010000084">
    <property type="protein sequence ID" value="CAA6801313.1"/>
    <property type="molecule type" value="Genomic_DNA"/>
</dbReference>
<evidence type="ECO:0000313" key="2">
    <source>
        <dbReference type="EMBL" id="CAA6801313.1"/>
    </source>
</evidence>
<dbReference type="InterPro" id="IPR052077">
    <property type="entry name" value="CcrZ_PhaseVar_Mediator"/>
</dbReference>
<feature type="transmembrane region" description="Helical" evidence="1">
    <location>
        <begin position="6"/>
        <end position="28"/>
    </location>
</feature>
<dbReference type="CDD" id="cd05151">
    <property type="entry name" value="ChoK-like"/>
    <property type="match status" value="1"/>
</dbReference>
<organism evidence="2">
    <name type="scientific">uncultured Sulfurovum sp</name>
    <dbReference type="NCBI Taxonomy" id="269237"/>
    <lineage>
        <taxon>Bacteria</taxon>
        <taxon>Pseudomonadati</taxon>
        <taxon>Campylobacterota</taxon>
        <taxon>Epsilonproteobacteria</taxon>
        <taxon>Campylobacterales</taxon>
        <taxon>Sulfurovaceae</taxon>
        <taxon>Sulfurovum</taxon>
        <taxon>environmental samples</taxon>
    </lineage>
</organism>
<evidence type="ECO:0008006" key="3">
    <source>
        <dbReference type="Google" id="ProtNLM"/>
    </source>
</evidence>
<accession>A0A6S6S0T2</accession>
<dbReference type="Pfam" id="PF01633">
    <property type="entry name" value="Choline_kinase"/>
    <property type="match status" value="1"/>
</dbReference>
<keyword evidence="1" id="KW-0812">Transmembrane</keyword>
<keyword evidence="1" id="KW-0472">Membrane</keyword>